<evidence type="ECO:0000256" key="1">
    <source>
        <dbReference type="PROSITE-ProRule" id="PRU00221"/>
    </source>
</evidence>
<dbReference type="Gene3D" id="2.130.10.10">
    <property type="entry name" value="YVTN repeat-like/Quinoprotein amine dehydrogenase"/>
    <property type="match status" value="2"/>
</dbReference>
<dbReference type="SUPFAM" id="SSF50978">
    <property type="entry name" value="WD40 repeat-like"/>
    <property type="match status" value="1"/>
</dbReference>
<dbReference type="EnsemblMetazoa" id="ACOM030975-RA">
    <property type="protein sequence ID" value="ACOM030975-PA.1"/>
    <property type="gene ID" value="ACOM030975"/>
</dbReference>
<name>A0A8W7PGX0_ANOCL</name>
<dbReference type="PANTHER" id="PTHR19847">
    <property type="entry name" value="DDB1- AND CUL4-ASSOCIATED FACTOR 11"/>
    <property type="match status" value="1"/>
</dbReference>
<dbReference type="VEuPathDB" id="VectorBase:ACON2_042080"/>
<dbReference type="InterPro" id="IPR015943">
    <property type="entry name" value="WD40/YVTN_repeat-like_dom_sf"/>
</dbReference>
<dbReference type="GO" id="GO:0043161">
    <property type="term" value="P:proteasome-mediated ubiquitin-dependent protein catabolic process"/>
    <property type="evidence" value="ECO:0007669"/>
    <property type="project" value="TreeGrafter"/>
</dbReference>
<feature type="compositionally biased region" description="Low complexity" evidence="2">
    <location>
        <begin position="576"/>
        <end position="629"/>
    </location>
</feature>
<dbReference type="InterPro" id="IPR001680">
    <property type="entry name" value="WD40_rpt"/>
</dbReference>
<dbReference type="Proteomes" id="UP000075882">
    <property type="component" value="Unassembled WGS sequence"/>
</dbReference>
<proteinExistence type="predicted"/>
<dbReference type="Pfam" id="PF00400">
    <property type="entry name" value="WD40"/>
    <property type="match status" value="5"/>
</dbReference>
<evidence type="ECO:0000256" key="2">
    <source>
        <dbReference type="SAM" id="MobiDB-lite"/>
    </source>
</evidence>
<dbReference type="GO" id="GO:0080008">
    <property type="term" value="C:Cul4-RING E3 ubiquitin ligase complex"/>
    <property type="evidence" value="ECO:0007669"/>
    <property type="project" value="TreeGrafter"/>
</dbReference>
<dbReference type="PROSITE" id="PS50082">
    <property type="entry name" value="WD_REPEATS_2"/>
    <property type="match status" value="2"/>
</dbReference>
<dbReference type="InterPro" id="IPR051859">
    <property type="entry name" value="DCAF"/>
</dbReference>
<dbReference type="PANTHER" id="PTHR19847:SF7">
    <property type="entry name" value="DDB1- AND CUL4-ASSOCIATED FACTOR 11"/>
    <property type="match status" value="1"/>
</dbReference>
<organism evidence="3">
    <name type="scientific">Anopheles coluzzii</name>
    <name type="common">African malaria mosquito</name>
    <dbReference type="NCBI Taxonomy" id="1518534"/>
    <lineage>
        <taxon>Eukaryota</taxon>
        <taxon>Metazoa</taxon>
        <taxon>Ecdysozoa</taxon>
        <taxon>Arthropoda</taxon>
        <taxon>Hexapoda</taxon>
        <taxon>Insecta</taxon>
        <taxon>Pterygota</taxon>
        <taxon>Neoptera</taxon>
        <taxon>Endopterygota</taxon>
        <taxon>Diptera</taxon>
        <taxon>Nematocera</taxon>
        <taxon>Culicoidea</taxon>
        <taxon>Culicidae</taxon>
        <taxon>Anophelinae</taxon>
        <taxon>Anopheles</taxon>
    </lineage>
</organism>
<reference evidence="3" key="1">
    <citation type="submission" date="2022-08" db="UniProtKB">
        <authorList>
            <consortium name="EnsemblMetazoa"/>
        </authorList>
    </citation>
    <scope>IDENTIFICATION</scope>
</reference>
<evidence type="ECO:0008006" key="4">
    <source>
        <dbReference type="Google" id="ProtNLM"/>
    </source>
</evidence>
<dbReference type="PROSITE" id="PS50294">
    <property type="entry name" value="WD_REPEATS_REGION"/>
    <property type="match status" value="1"/>
</dbReference>
<feature type="repeat" description="WD" evidence="1">
    <location>
        <begin position="326"/>
        <end position="352"/>
    </location>
</feature>
<accession>A0A8W7PGX0</accession>
<dbReference type="SMART" id="SM00320">
    <property type="entry name" value="WD40"/>
    <property type="match status" value="7"/>
</dbReference>
<feature type="region of interest" description="Disordered" evidence="2">
    <location>
        <begin position="550"/>
        <end position="652"/>
    </location>
</feature>
<protein>
    <recommendedName>
        <fullName evidence="4">WD repeat-containing protein 23</fullName>
    </recommendedName>
</protein>
<evidence type="ECO:0000313" key="3">
    <source>
        <dbReference type="EnsemblMetazoa" id="ACOM030975-PA.1"/>
    </source>
</evidence>
<feature type="compositionally biased region" description="Basic residues" evidence="2">
    <location>
        <begin position="642"/>
        <end position="652"/>
    </location>
</feature>
<feature type="repeat" description="WD" evidence="1">
    <location>
        <begin position="367"/>
        <end position="408"/>
    </location>
</feature>
<dbReference type="InterPro" id="IPR036322">
    <property type="entry name" value="WD40_repeat_dom_sf"/>
</dbReference>
<sequence length="652" mass="73110">LRGWRRNSSSDACMGNIVLRSRILESMNNFEHAEDADGDFELLRERLFNDIQLNDEEESTYGSGGEFASILRHLIRSGEIMVLNYESYMHHPLPVIKKKPNLEKLKHNDLYHSTKAAAGVKEMPAATGSGAAAAASSAPFSLMSMVTQRQHGLGKRQGSFEPSEMCRITNHFRPNTFTETVSACDTKVFCGKFTSNGDRFVTASQDTWVRVYDSTSSQYKLLRLLDTKHVSWSILDMDFSPDGQSFVYSTWADALFISSMDRGMSDSIHSLYLSPNNQKLGVFTVCYSGCGKHILCGANDGTLYAYDLEANQRTLMAPVARVDMDVNTVGFVEELSNIFYSGSDDGVIKLWDRRCIDESNPQPVGRLIGHFDGITYIDSRNDGRYIISNSKDQSIKLWDLRKMTPSYARPEHVYSNWDYRWDDVPRRFFNVKRAQRGDTSIMTYRGHKVQKSLIRAKFSPASTTGQRYIYTGCGTGRLIIYDVLTGKIVEAIEGHHDIVRDVAWHPHRTEIITCSWDCTVHRHTYCSPIEKQEQRDKLLDLKTRRLSYTSRSNGVVSESEVSEQPPVRRSRRLAERNSNGGRVSASSSSSSSVSSSSSSSSSNGSLASNGSTSGRSSSSGRISRNRNVSASRHIASGNVFRSLHRRQHRGSP</sequence>
<dbReference type="AlphaFoldDB" id="A0A8W7PGX0"/>
<keyword evidence="1" id="KW-0853">WD repeat</keyword>